<reference evidence="1 2" key="1">
    <citation type="journal article" date="2023" name="Mol. Biol. Evol.">
        <title>Genomics of Secondarily Temperate Adaptation in the Only Non-Antarctic Icefish.</title>
        <authorList>
            <person name="Rivera-Colon A.G."/>
            <person name="Rayamajhi N."/>
            <person name="Minhas B.F."/>
            <person name="Madrigal G."/>
            <person name="Bilyk K.T."/>
            <person name="Yoon V."/>
            <person name="Hune M."/>
            <person name="Gregory S."/>
            <person name="Cheng C.H.C."/>
            <person name="Catchen J.M."/>
        </authorList>
    </citation>
    <scope>NUCLEOTIDE SEQUENCE [LARGE SCALE GENOMIC DNA]</scope>
    <source>
        <strain evidence="1">JC2023a</strain>
    </source>
</reference>
<proteinExistence type="predicted"/>
<comment type="caution">
    <text evidence="1">The sequence shown here is derived from an EMBL/GenBank/DDBJ whole genome shotgun (WGS) entry which is preliminary data.</text>
</comment>
<sequence length="75" mass="7775">MYLAAAEVKGLTSGPVGLLGAPDPCDRPLDPAYPWAQGAFPGPGPCGCGPPFHHKPRVRIVQGRTNEVRAAVLGD</sequence>
<evidence type="ECO:0000313" key="2">
    <source>
        <dbReference type="Proteomes" id="UP001335648"/>
    </source>
</evidence>
<keyword evidence="2" id="KW-1185">Reference proteome</keyword>
<dbReference type="EMBL" id="JAULUE010002055">
    <property type="protein sequence ID" value="KAK5891988.1"/>
    <property type="molecule type" value="Genomic_DNA"/>
</dbReference>
<dbReference type="Proteomes" id="UP001335648">
    <property type="component" value="Unassembled WGS sequence"/>
</dbReference>
<protein>
    <submittedName>
        <fullName evidence="1">Uncharacterized protein</fullName>
    </submittedName>
</protein>
<accession>A0AAN8BYU0</accession>
<gene>
    <name evidence="1" type="ORF">CesoFtcFv8_012413</name>
</gene>
<name>A0AAN8BYU0_9TELE</name>
<organism evidence="1 2">
    <name type="scientific">Champsocephalus esox</name>
    <name type="common">pike icefish</name>
    <dbReference type="NCBI Taxonomy" id="159716"/>
    <lineage>
        <taxon>Eukaryota</taxon>
        <taxon>Metazoa</taxon>
        <taxon>Chordata</taxon>
        <taxon>Craniata</taxon>
        <taxon>Vertebrata</taxon>
        <taxon>Euteleostomi</taxon>
        <taxon>Actinopterygii</taxon>
        <taxon>Neopterygii</taxon>
        <taxon>Teleostei</taxon>
        <taxon>Neoteleostei</taxon>
        <taxon>Acanthomorphata</taxon>
        <taxon>Eupercaria</taxon>
        <taxon>Perciformes</taxon>
        <taxon>Notothenioidei</taxon>
        <taxon>Channichthyidae</taxon>
        <taxon>Champsocephalus</taxon>
    </lineage>
</organism>
<evidence type="ECO:0000313" key="1">
    <source>
        <dbReference type="EMBL" id="KAK5891988.1"/>
    </source>
</evidence>
<dbReference type="AlphaFoldDB" id="A0AAN8BYU0"/>